<dbReference type="InterPro" id="IPR010982">
    <property type="entry name" value="Lambda_DNA-bd_dom_sf"/>
</dbReference>
<dbReference type="KEGG" id="sna:Snas_5286"/>
<name>D3PUP6_STANL</name>
<dbReference type="Gene3D" id="1.10.10.10">
    <property type="entry name" value="Winged helix-like DNA-binding domain superfamily/Winged helix DNA-binding domain"/>
    <property type="match status" value="1"/>
</dbReference>
<dbReference type="PANTHER" id="PTHR47691:SF3">
    <property type="entry name" value="HTH-TYPE TRANSCRIPTIONAL REGULATOR RV0890C-RELATED"/>
    <property type="match status" value="1"/>
</dbReference>
<dbReference type="PANTHER" id="PTHR47691">
    <property type="entry name" value="REGULATOR-RELATED"/>
    <property type="match status" value="1"/>
</dbReference>
<gene>
    <name evidence="4" type="ordered locus">Snas_5286</name>
</gene>
<feature type="region of interest" description="Disordered" evidence="2">
    <location>
        <begin position="69"/>
        <end position="135"/>
    </location>
</feature>
<evidence type="ECO:0000313" key="4">
    <source>
        <dbReference type="EMBL" id="ADD44920.1"/>
    </source>
</evidence>
<evidence type="ECO:0000259" key="3">
    <source>
        <dbReference type="PROSITE" id="PS50943"/>
    </source>
</evidence>
<dbReference type="InterPro" id="IPR027417">
    <property type="entry name" value="P-loop_NTPase"/>
</dbReference>
<dbReference type="GO" id="GO:0043531">
    <property type="term" value="F:ADP binding"/>
    <property type="evidence" value="ECO:0007669"/>
    <property type="project" value="InterPro"/>
</dbReference>
<feature type="domain" description="HTH cro/C1-type" evidence="3">
    <location>
        <begin position="9"/>
        <end position="64"/>
    </location>
</feature>
<dbReference type="HOGENOM" id="CLU_004665_2_1_11"/>
<dbReference type="GO" id="GO:0003677">
    <property type="term" value="F:DNA binding"/>
    <property type="evidence" value="ECO:0007669"/>
    <property type="project" value="InterPro"/>
</dbReference>
<dbReference type="SUPFAM" id="SSF47413">
    <property type="entry name" value="lambda repressor-like DNA-binding domains"/>
    <property type="match status" value="1"/>
</dbReference>
<keyword evidence="5" id="KW-1185">Reference proteome</keyword>
<dbReference type="Pfam" id="PF00931">
    <property type="entry name" value="NB-ARC"/>
    <property type="match status" value="1"/>
</dbReference>
<organism evidence="4 5">
    <name type="scientific">Stackebrandtia nassauensis (strain DSM 44728 / CIP 108903 / NRRL B-16338 / NBRC 102104 / LLR-40K-21)</name>
    <dbReference type="NCBI Taxonomy" id="446470"/>
    <lineage>
        <taxon>Bacteria</taxon>
        <taxon>Bacillati</taxon>
        <taxon>Actinomycetota</taxon>
        <taxon>Actinomycetes</taxon>
        <taxon>Glycomycetales</taxon>
        <taxon>Glycomycetaceae</taxon>
        <taxon>Stackebrandtia</taxon>
    </lineage>
</organism>
<dbReference type="Proteomes" id="UP000000844">
    <property type="component" value="Chromosome"/>
</dbReference>
<evidence type="ECO:0000256" key="2">
    <source>
        <dbReference type="SAM" id="MobiDB-lite"/>
    </source>
</evidence>
<dbReference type="PRINTS" id="PR00364">
    <property type="entry name" value="DISEASERSIST"/>
</dbReference>
<dbReference type="InterPro" id="IPR042197">
    <property type="entry name" value="Apaf_helical"/>
</dbReference>
<dbReference type="Pfam" id="PF13560">
    <property type="entry name" value="HTH_31"/>
    <property type="match status" value="1"/>
</dbReference>
<dbReference type="eggNOG" id="COG1396">
    <property type="taxonomic scope" value="Bacteria"/>
</dbReference>
<dbReference type="AlphaFoldDB" id="D3PUP6"/>
<dbReference type="eggNOG" id="COG3903">
    <property type="taxonomic scope" value="Bacteria"/>
</dbReference>
<dbReference type="InterPro" id="IPR011990">
    <property type="entry name" value="TPR-like_helical_dom_sf"/>
</dbReference>
<evidence type="ECO:0000256" key="1">
    <source>
        <dbReference type="ARBA" id="ARBA00022737"/>
    </source>
</evidence>
<reference evidence="4 5" key="1">
    <citation type="journal article" date="2009" name="Stand. Genomic Sci.">
        <title>Complete genome sequence of Stackebrandtia nassauensis type strain (LLR-40K-21).</title>
        <authorList>
            <person name="Munk C."/>
            <person name="Lapidus A."/>
            <person name="Copeland A."/>
            <person name="Jando M."/>
            <person name="Mayilraj S."/>
            <person name="Glavina Del Rio T."/>
            <person name="Nolan M."/>
            <person name="Chen F."/>
            <person name="Lucas S."/>
            <person name="Tice H."/>
            <person name="Cheng J.F."/>
            <person name="Han C."/>
            <person name="Detter J.C."/>
            <person name="Bruce D."/>
            <person name="Goodwin L."/>
            <person name="Chain P."/>
            <person name="Pitluck S."/>
            <person name="Goker M."/>
            <person name="Ovchinikova G."/>
            <person name="Pati A."/>
            <person name="Ivanova N."/>
            <person name="Mavromatis K."/>
            <person name="Chen A."/>
            <person name="Palaniappan K."/>
            <person name="Land M."/>
            <person name="Hauser L."/>
            <person name="Chang Y.J."/>
            <person name="Jeffries C.D."/>
            <person name="Bristow J."/>
            <person name="Eisen J.A."/>
            <person name="Markowitz V."/>
            <person name="Hugenholtz P."/>
            <person name="Kyrpides N.C."/>
            <person name="Klenk H.P."/>
        </authorList>
    </citation>
    <scope>NUCLEOTIDE SEQUENCE [LARGE SCALE GENOMIC DNA]</scope>
    <source>
        <strain evidence="5">DSM 44728 / CIP 108903 / NRRL B-16338 / NBRC 102104 / LLR-40K-21</strain>
    </source>
</reference>
<protein>
    <submittedName>
        <fullName evidence="4">Transcriptional regulator, XRE family</fullName>
    </submittedName>
</protein>
<dbReference type="RefSeq" id="WP_013020491.1">
    <property type="nucleotide sequence ID" value="NC_013947.1"/>
</dbReference>
<keyword evidence="1" id="KW-0677">Repeat</keyword>
<dbReference type="SUPFAM" id="SSF52540">
    <property type="entry name" value="P-loop containing nucleoside triphosphate hydrolases"/>
    <property type="match status" value="1"/>
</dbReference>
<dbReference type="CDD" id="cd00093">
    <property type="entry name" value="HTH_XRE"/>
    <property type="match status" value="1"/>
</dbReference>
<feature type="compositionally biased region" description="Low complexity" evidence="2">
    <location>
        <begin position="81"/>
        <end position="92"/>
    </location>
</feature>
<accession>D3PUP6</accession>
<dbReference type="SUPFAM" id="SSF48452">
    <property type="entry name" value="TPR-like"/>
    <property type="match status" value="1"/>
</dbReference>
<dbReference type="InterPro" id="IPR036388">
    <property type="entry name" value="WH-like_DNA-bd_sf"/>
</dbReference>
<dbReference type="STRING" id="446470.Snas_5286"/>
<dbReference type="InterPro" id="IPR001387">
    <property type="entry name" value="Cro/C1-type_HTH"/>
</dbReference>
<dbReference type="PROSITE" id="PS50943">
    <property type="entry name" value="HTH_CROC1"/>
    <property type="match status" value="1"/>
</dbReference>
<evidence type="ECO:0000313" key="5">
    <source>
        <dbReference type="Proteomes" id="UP000000844"/>
    </source>
</evidence>
<dbReference type="InterPro" id="IPR002182">
    <property type="entry name" value="NB-ARC"/>
</dbReference>
<dbReference type="SMART" id="SM00530">
    <property type="entry name" value="HTH_XRE"/>
    <property type="match status" value="1"/>
</dbReference>
<dbReference type="EMBL" id="CP001778">
    <property type="protein sequence ID" value="ADD44920.1"/>
    <property type="molecule type" value="Genomic_DNA"/>
</dbReference>
<dbReference type="Gene3D" id="1.10.8.430">
    <property type="entry name" value="Helical domain of apoptotic protease-activating factors"/>
    <property type="match status" value="1"/>
</dbReference>
<dbReference type="Pfam" id="PF13424">
    <property type="entry name" value="TPR_12"/>
    <property type="match status" value="1"/>
</dbReference>
<dbReference type="Gene3D" id="1.10.260.40">
    <property type="entry name" value="lambda repressor-like DNA-binding domains"/>
    <property type="match status" value="1"/>
</dbReference>
<dbReference type="Gene3D" id="3.40.50.300">
    <property type="entry name" value="P-loop containing nucleotide triphosphate hydrolases"/>
    <property type="match status" value="1"/>
</dbReference>
<sequence length="810" mass="85400">MDNTFGHLLRRHRLAAGFTQESLAERAKLSSQAIGSLERGDRKRPYKYTVDVLADALGLDEVARSELRVAARPSGRPRPGPADAEAGAAGDRVTPVASCDADGNRTAHAAQPADGAVEPESAGCPPRQLPAPPPRFTGRDGELAALVAALTRDGGVPVCAVTGMGGVGKTALALHAAHAVAEQFPDGQVYLDLRSHDKPLDTRAALSQLLRAVGGVVDAVDGTDAVGAYRSVLAGRRLLLVLDNVSGPQQVADLLPGATGCAAIVTSRHALDTLPHTLHTRLDVLTEDASLTLLTDTIGAERLAAEPEAARELAGYCGGLPLALHLAGSRLAVRPQWPIAHLAERLADRVRRLDELERRELGVRACFAVSFELLDAADRRRYALLGVLPAGGLSVELTARLLATTETAAEAGRERPADLSPRDAEAMLERFTDLALLDAHEPGVYRMHDLLHAYAREQAERLLEPEERAGAVRRAAELFTAVAWRSLNLAQPNGIRRDWSGGVDLGVAPEFVTSAAAFAWLDAHRAQLVEIVSQPGMPPETTVRLSIGLFAYYLSRGYLLDWATIAEAAATAAETGTDPLITAVTKMDSGMARCDLAAMWSADPSDGVDQMYRGLKEFQETGEREATAVCLINMAATFTRIDRLDAAGDCAEDALRLCRDVLGSRAGQAAAAFNLGTVAGRLGDFDRELSLYRESLGLVGAEDQLARAEMLRGIGGAQRRGGDNEAATATLREALAASEAAGDLAGRAVALEELGRTLLACGDPGAAAEPLRDGLDVAVGIGDAIRADRIRRLLADLDELGSADPGAAVG</sequence>
<dbReference type="Gene3D" id="1.25.40.10">
    <property type="entry name" value="Tetratricopeptide repeat domain"/>
    <property type="match status" value="1"/>
</dbReference>
<proteinExistence type="predicted"/>